<reference evidence="1 2" key="1">
    <citation type="journal article" date="2019" name="Int. J. Syst. Evol. Microbiol.">
        <title>The Global Catalogue of Microorganisms (GCM) 10K type strain sequencing project: providing services to taxonomists for standard genome sequencing and annotation.</title>
        <authorList>
            <consortium name="The Broad Institute Genomics Platform"/>
            <consortium name="The Broad Institute Genome Sequencing Center for Infectious Disease"/>
            <person name="Wu L."/>
            <person name="Ma J."/>
        </authorList>
    </citation>
    <scope>NUCLEOTIDE SEQUENCE [LARGE SCALE GENOMIC DNA]</scope>
    <source>
        <strain evidence="1 2">DT31</strain>
    </source>
</reference>
<dbReference type="Pfam" id="PF19101">
    <property type="entry name" value="DUF5788"/>
    <property type="match status" value="1"/>
</dbReference>
<sequence length="133" mass="15166">MDDSERRRLLDRLRGGSTVGFRMPDRIEVDGTTIELKRLVFESERLDAVTEAERERVDEALGLLRRERTRRRRRIAEGDISVAEGDALADEVIGIDRAINALEGLDAPGFGEEARRSRIEGHKEWLGLVNQLR</sequence>
<dbReference type="AlphaFoldDB" id="A0ABD5WGR9"/>
<proteinExistence type="predicted"/>
<evidence type="ECO:0000313" key="1">
    <source>
        <dbReference type="EMBL" id="MFC7069713.1"/>
    </source>
</evidence>
<evidence type="ECO:0000313" key="2">
    <source>
        <dbReference type="Proteomes" id="UP001596461"/>
    </source>
</evidence>
<protein>
    <submittedName>
        <fullName evidence="1">DUF5788 family protein</fullName>
    </submittedName>
</protein>
<dbReference type="RefSeq" id="WP_284032300.1">
    <property type="nucleotide sequence ID" value="NZ_CP126154.1"/>
</dbReference>
<dbReference type="GeneID" id="81124136"/>
<keyword evidence="2" id="KW-1185">Reference proteome</keyword>
<accession>A0ABD5WGR9</accession>
<dbReference type="InterPro" id="IPR043900">
    <property type="entry name" value="DUF5788"/>
</dbReference>
<name>A0ABD5WGR9_9EURY</name>
<dbReference type="Proteomes" id="UP001596461">
    <property type="component" value="Unassembled WGS sequence"/>
</dbReference>
<comment type="caution">
    <text evidence="1">The sequence shown here is derived from an EMBL/GenBank/DDBJ whole genome shotgun (WGS) entry which is preliminary data.</text>
</comment>
<dbReference type="EMBL" id="JBHTAH010000006">
    <property type="protein sequence ID" value="MFC7069713.1"/>
    <property type="molecule type" value="Genomic_DNA"/>
</dbReference>
<organism evidence="1 2">
    <name type="scientific">Halobaculum lipolyticum</name>
    <dbReference type="NCBI Taxonomy" id="3032001"/>
    <lineage>
        <taxon>Archaea</taxon>
        <taxon>Methanobacteriati</taxon>
        <taxon>Methanobacteriota</taxon>
        <taxon>Stenosarchaea group</taxon>
        <taxon>Halobacteria</taxon>
        <taxon>Halobacteriales</taxon>
        <taxon>Haloferacaceae</taxon>
        <taxon>Halobaculum</taxon>
    </lineage>
</organism>
<gene>
    <name evidence="1" type="ORF">ACFQL9_08670</name>
</gene>